<protein>
    <submittedName>
        <fullName evidence="4">Uncharacterized protein</fullName>
    </submittedName>
</protein>
<reference evidence="4" key="1">
    <citation type="submission" date="2022-11" db="UniProtKB">
        <authorList>
            <consortium name="WormBaseParasite"/>
        </authorList>
    </citation>
    <scope>IDENTIFICATION</scope>
</reference>
<dbReference type="Proteomes" id="UP000887577">
    <property type="component" value="Unplaced"/>
</dbReference>
<keyword evidence="1" id="KW-1133">Transmembrane helix</keyword>
<keyword evidence="1" id="KW-0812">Transmembrane</keyword>
<dbReference type="AlphaFoldDB" id="A0A914Y5A6"/>
<proteinExistence type="predicted"/>
<feature type="signal peptide" evidence="2">
    <location>
        <begin position="1"/>
        <end position="23"/>
    </location>
</feature>
<name>A0A914Y5A6_9BILA</name>
<feature type="chain" id="PRO_5037941090" evidence="2">
    <location>
        <begin position="24"/>
        <end position="419"/>
    </location>
</feature>
<keyword evidence="1" id="KW-0472">Membrane</keyword>
<evidence type="ECO:0000256" key="2">
    <source>
        <dbReference type="SAM" id="SignalP"/>
    </source>
</evidence>
<feature type="transmembrane region" description="Helical" evidence="1">
    <location>
        <begin position="353"/>
        <end position="375"/>
    </location>
</feature>
<evidence type="ECO:0000256" key="1">
    <source>
        <dbReference type="SAM" id="Phobius"/>
    </source>
</evidence>
<keyword evidence="2" id="KW-0732">Signal</keyword>
<accession>A0A914Y5A6</accession>
<sequence>MIGRKLLLLTLPLILLLICPSSSNTPFRKILGSEKYAIIGVSNCSITTETFMDDNHCIHHMTNEEYRFDNSCEPFFAVLYLPVEPAASDPPRILMIIGSEKKLAYRLVDIAYPLPDKTMATFRIRTERHAYFTNTSLNPSISDVIGLVYDHFSGFLYIIYNIIEDGQSKAKIDVYFMEPDSSSQSLLNTYLYSSDVDAYFFDTEWSSDIYSKKIYYHKYEHSNDHGFSTGKVYSIPFGSLTYYLKHGIRGNLEKEFNINSTRREKVQVTNGLVYSTVANEDKIYLGSLNRKGGRVRCPFNTTRSQDFLFVITGWELCKLRDGYDANLDNCEIAISEASPQNTTEPQKPSSSGFLWAITLAIIINAVILLIILCVLCKRKDVDKYDNGMYPIANKDPNGALLTPEEIFRRRRTTSTLTEF</sequence>
<organism evidence="3 4">
    <name type="scientific">Panagrolaimus superbus</name>
    <dbReference type="NCBI Taxonomy" id="310955"/>
    <lineage>
        <taxon>Eukaryota</taxon>
        <taxon>Metazoa</taxon>
        <taxon>Ecdysozoa</taxon>
        <taxon>Nematoda</taxon>
        <taxon>Chromadorea</taxon>
        <taxon>Rhabditida</taxon>
        <taxon>Tylenchina</taxon>
        <taxon>Panagrolaimomorpha</taxon>
        <taxon>Panagrolaimoidea</taxon>
        <taxon>Panagrolaimidae</taxon>
        <taxon>Panagrolaimus</taxon>
    </lineage>
</organism>
<keyword evidence="3" id="KW-1185">Reference proteome</keyword>
<dbReference type="WBParaSite" id="PSU_v2.g15387.t1">
    <property type="protein sequence ID" value="PSU_v2.g15387.t1"/>
    <property type="gene ID" value="PSU_v2.g15387"/>
</dbReference>
<evidence type="ECO:0000313" key="4">
    <source>
        <dbReference type="WBParaSite" id="PSU_v2.g15387.t1"/>
    </source>
</evidence>
<evidence type="ECO:0000313" key="3">
    <source>
        <dbReference type="Proteomes" id="UP000887577"/>
    </source>
</evidence>